<dbReference type="Proteomes" id="UP000735302">
    <property type="component" value="Unassembled WGS sequence"/>
</dbReference>
<gene>
    <name evidence="3" type="ORF">PoB_003138800</name>
</gene>
<dbReference type="InterPro" id="IPR001806">
    <property type="entry name" value="Small_GTPase"/>
</dbReference>
<dbReference type="GO" id="GO:0007165">
    <property type="term" value="P:signal transduction"/>
    <property type="evidence" value="ECO:0007669"/>
    <property type="project" value="InterPro"/>
</dbReference>
<dbReference type="GO" id="GO:0005525">
    <property type="term" value="F:GTP binding"/>
    <property type="evidence" value="ECO:0007669"/>
    <property type="project" value="UniProtKB-KW"/>
</dbReference>
<evidence type="ECO:0000256" key="1">
    <source>
        <dbReference type="ARBA" id="ARBA00022741"/>
    </source>
</evidence>
<dbReference type="InterPro" id="IPR027417">
    <property type="entry name" value="P-loop_NTPase"/>
</dbReference>
<keyword evidence="4" id="KW-1185">Reference proteome</keyword>
<dbReference type="GO" id="GO:0003924">
    <property type="term" value="F:GTPase activity"/>
    <property type="evidence" value="ECO:0007669"/>
    <property type="project" value="InterPro"/>
</dbReference>
<evidence type="ECO:0000256" key="2">
    <source>
        <dbReference type="ARBA" id="ARBA00023134"/>
    </source>
</evidence>
<name>A0AAV4AC85_9GAST</name>
<dbReference type="Gene3D" id="3.40.50.300">
    <property type="entry name" value="P-loop containing nucleotide triphosphate hydrolases"/>
    <property type="match status" value="1"/>
</dbReference>
<comment type="caution">
    <text evidence="3">The sequence shown here is derived from an EMBL/GenBank/DDBJ whole genome shotgun (WGS) entry which is preliminary data.</text>
</comment>
<keyword evidence="1" id="KW-0547">Nucleotide-binding</keyword>
<sequence length="126" mass="14261">MELGSKFVYLGNEDEDEEEFLYMNTKDIILSDSDSCSDDDGETCMLDILDTAGQEEYSSVRDQYVRSGDGFVIIYSVTDTKSFSEAEAIYYWLKRIKEEEPVAVGGVSAIRDTKVYCLLSTEIRAK</sequence>
<dbReference type="Pfam" id="PF00071">
    <property type="entry name" value="Ras"/>
    <property type="match status" value="1"/>
</dbReference>
<dbReference type="GO" id="GO:0016020">
    <property type="term" value="C:membrane"/>
    <property type="evidence" value="ECO:0007669"/>
    <property type="project" value="InterPro"/>
</dbReference>
<dbReference type="PANTHER" id="PTHR24070">
    <property type="entry name" value="RAS, DI-RAS, AND RHEB FAMILY MEMBERS OF SMALL GTPASE SUPERFAMILY"/>
    <property type="match status" value="1"/>
</dbReference>
<dbReference type="PROSITE" id="PS51419">
    <property type="entry name" value="RAB"/>
    <property type="match status" value="1"/>
</dbReference>
<proteinExistence type="predicted"/>
<reference evidence="3 4" key="1">
    <citation type="journal article" date="2021" name="Elife">
        <title>Chloroplast acquisition without the gene transfer in kleptoplastic sea slugs, Plakobranchus ocellatus.</title>
        <authorList>
            <person name="Maeda T."/>
            <person name="Takahashi S."/>
            <person name="Yoshida T."/>
            <person name="Shimamura S."/>
            <person name="Takaki Y."/>
            <person name="Nagai Y."/>
            <person name="Toyoda A."/>
            <person name="Suzuki Y."/>
            <person name="Arimoto A."/>
            <person name="Ishii H."/>
            <person name="Satoh N."/>
            <person name="Nishiyama T."/>
            <person name="Hasebe M."/>
            <person name="Maruyama T."/>
            <person name="Minagawa J."/>
            <person name="Obokata J."/>
            <person name="Shigenobu S."/>
        </authorList>
    </citation>
    <scope>NUCLEOTIDE SEQUENCE [LARGE SCALE GENOMIC DNA]</scope>
</reference>
<dbReference type="EMBL" id="BLXT01003742">
    <property type="protein sequence ID" value="GFO04883.1"/>
    <property type="molecule type" value="Genomic_DNA"/>
</dbReference>
<protein>
    <submittedName>
        <fullName evidence="3">GTPase-like protein</fullName>
    </submittedName>
</protein>
<keyword evidence="2" id="KW-0342">GTP-binding</keyword>
<dbReference type="SUPFAM" id="SSF52540">
    <property type="entry name" value="P-loop containing nucleoside triphosphate hydrolases"/>
    <property type="match status" value="1"/>
</dbReference>
<organism evidence="3 4">
    <name type="scientific">Plakobranchus ocellatus</name>
    <dbReference type="NCBI Taxonomy" id="259542"/>
    <lineage>
        <taxon>Eukaryota</taxon>
        <taxon>Metazoa</taxon>
        <taxon>Spiralia</taxon>
        <taxon>Lophotrochozoa</taxon>
        <taxon>Mollusca</taxon>
        <taxon>Gastropoda</taxon>
        <taxon>Heterobranchia</taxon>
        <taxon>Euthyneura</taxon>
        <taxon>Panpulmonata</taxon>
        <taxon>Sacoglossa</taxon>
        <taxon>Placobranchoidea</taxon>
        <taxon>Plakobranchidae</taxon>
        <taxon>Plakobranchus</taxon>
    </lineage>
</organism>
<evidence type="ECO:0000313" key="4">
    <source>
        <dbReference type="Proteomes" id="UP000735302"/>
    </source>
</evidence>
<dbReference type="SMART" id="SM00173">
    <property type="entry name" value="RAS"/>
    <property type="match status" value="1"/>
</dbReference>
<dbReference type="AlphaFoldDB" id="A0AAV4AC85"/>
<evidence type="ECO:0000313" key="3">
    <source>
        <dbReference type="EMBL" id="GFO04883.1"/>
    </source>
</evidence>
<accession>A0AAV4AC85</accession>
<dbReference type="InterPro" id="IPR020849">
    <property type="entry name" value="Small_GTPase_Ras-type"/>
</dbReference>
<dbReference type="PROSITE" id="PS51421">
    <property type="entry name" value="RAS"/>
    <property type="match status" value="1"/>
</dbReference>